<evidence type="ECO:0000313" key="1">
    <source>
        <dbReference type="EMBL" id="GGG76965.1"/>
    </source>
</evidence>
<reference evidence="1 2" key="1">
    <citation type="journal article" date="2014" name="Int. J. Syst. Evol. Microbiol.">
        <title>Complete genome sequence of Corynebacterium casei LMG S-19264T (=DSM 44701T), isolated from a smear-ripened cheese.</title>
        <authorList>
            <consortium name="US DOE Joint Genome Institute (JGI-PGF)"/>
            <person name="Walter F."/>
            <person name="Albersmeier A."/>
            <person name="Kalinowski J."/>
            <person name="Ruckert C."/>
        </authorList>
    </citation>
    <scope>NUCLEOTIDE SEQUENCE [LARGE SCALE GENOMIC DNA]</scope>
    <source>
        <strain evidence="1 2">CGMCC 1.15286</strain>
    </source>
</reference>
<sequence>MELLTITGYSVEFVKDPFGILAGRRYEFLIDLDLDEEDELYSAKGIYLRVVYGVEDGNGSIVKHDLIEKETERHLDFELEDDELEELAAFCAEHYKEAE</sequence>
<dbReference type="InterPro" id="IPR045424">
    <property type="entry name" value="DUF6509"/>
</dbReference>
<dbReference type="RefSeq" id="WP_188890669.1">
    <property type="nucleotide sequence ID" value="NZ_BMHY01000007.1"/>
</dbReference>
<organism evidence="1 2">
    <name type="scientific">Paenibacillus radicis</name>
    <name type="common">ex Gao et al. 2016</name>
    <dbReference type="NCBI Taxonomy" id="1737354"/>
    <lineage>
        <taxon>Bacteria</taxon>
        <taxon>Bacillati</taxon>
        <taxon>Bacillota</taxon>
        <taxon>Bacilli</taxon>
        <taxon>Bacillales</taxon>
        <taxon>Paenibacillaceae</taxon>
        <taxon>Paenibacillus</taxon>
    </lineage>
</organism>
<gene>
    <name evidence="1" type="ORF">GCM10010918_36940</name>
</gene>
<evidence type="ECO:0000313" key="2">
    <source>
        <dbReference type="Proteomes" id="UP000600247"/>
    </source>
</evidence>
<dbReference type="AlphaFoldDB" id="A0A917M4S9"/>
<dbReference type="Proteomes" id="UP000600247">
    <property type="component" value="Unassembled WGS sequence"/>
</dbReference>
<protein>
    <recommendedName>
        <fullName evidence="3">Pullulanase</fullName>
    </recommendedName>
</protein>
<dbReference type="EMBL" id="BMHY01000007">
    <property type="protein sequence ID" value="GGG76965.1"/>
    <property type="molecule type" value="Genomic_DNA"/>
</dbReference>
<proteinExistence type="predicted"/>
<comment type="caution">
    <text evidence="1">The sequence shown here is derived from an EMBL/GenBank/DDBJ whole genome shotgun (WGS) entry which is preliminary data.</text>
</comment>
<name>A0A917M4S9_9BACL</name>
<accession>A0A917M4S9</accession>
<dbReference type="Pfam" id="PF20119">
    <property type="entry name" value="DUF6509"/>
    <property type="match status" value="1"/>
</dbReference>
<keyword evidence="2" id="KW-1185">Reference proteome</keyword>
<evidence type="ECO:0008006" key="3">
    <source>
        <dbReference type="Google" id="ProtNLM"/>
    </source>
</evidence>